<dbReference type="Proteomes" id="UP000076744">
    <property type="component" value="Unassembled WGS sequence"/>
</dbReference>
<dbReference type="Pfam" id="PF24320">
    <property type="entry name" value="DUF7492"/>
    <property type="match status" value="1"/>
</dbReference>
<feature type="compositionally biased region" description="Low complexity" evidence="1">
    <location>
        <begin position="409"/>
        <end position="422"/>
    </location>
</feature>
<gene>
    <name evidence="4" type="ORF">ISF_09413</name>
</gene>
<dbReference type="InterPro" id="IPR055915">
    <property type="entry name" value="DUF7492"/>
</dbReference>
<comment type="caution">
    <text evidence="4">The sequence shown here is derived from an EMBL/GenBank/DDBJ whole genome shotgun (WGS) entry which is preliminary data.</text>
</comment>
<proteinExistence type="predicted"/>
<organism evidence="4 5">
    <name type="scientific">Cordyceps fumosorosea (strain ARSEF 2679)</name>
    <name type="common">Isaria fumosorosea</name>
    <dbReference type="NCBI Taxonomy" id="1081104"/>
    <lineage>
        <taxon>Eukaryota</taxon>
        <taxon>Fungi</taxon>
        <taxon>Dikarya</taxon>
        <taxon>Ascomycota</taxon>
        <taxon>Pezizomycotina</taxon>
        <taxon>Sordariomycetes</taxon>
        <taxon>Hypocreomycetidae</taxon>
        <taxon>Hypocreales</taxon>
        <taxon>Cordycipitaceae</taxon>
        <taxon>Cordyceps</taxon>
    </lineage>
</organism>
<evidence type="ECO:0000313" key="4">
    <source>
        <dbReference type="EMBL" id="OAA49710.1"/>
    </source>
</evidence>
<dbReference type="EMBL" id="AZHB01000048">
    <property type="protein sequence ID" value="OAA49710.1"/>
    <property type="molecule type" value="Genomic_DNA"/>
</dbReference>
<feature type="region of interest" description="Disordered" evidence="1">
    <location>
        <begin position="409"/>
        <end position="428"/>
    </location>
</feature>
<feature type="chain" id="PRO_5007837374" description="DUF7492 domain-containing protein" evidence="2">
    <location>
        <begin position="21"/>
        <end position="480"/>
    </location>
</feature>
<dbReference type="OrthoDB" id="64281at2759"/>
<reference evidence="4 5" key="1">
    <citation type="journal article" date="2016" name="Genome Biol. Evol.">
        <title>Divergent and convergent evolution of fungal pathogenicity.</title>
        <authorList>
            <person name="Shang Y."/>
            <person name="Xiao G."/>
            <person name="Zheng P."/>
            <person name="Cen K."/>
            <person name="Zhan S."/>
            <person name="Wang C."/>
        </authorList>
    </citation>
    <scope>NUCLEOTIDE SEQUENCE [LARGE SCALE GENOMIC DNA]</scope>
    <source>
        <strain evidence="4 5">ARSEF 2679</strain>
    </source>
</reference>
<feature type="compositionally biased region" description="Low complexity" evidence="1">
    <location>
        <begin position="368"/>
        <end position="387"/>
    </location>
</feature>
<dbReference type="RefSeq" id="XP_018699818.1">
    <property type="nucleotide sequence ID" value="XM_018853015.1"/>
</dbReference>
<evidence type="ECO:0000256" key="2">
    <source>
        <dbReference type="SAM" id="SignalP"/>
    </source>
</evidence>
<sequence>MRPQPSTPLALLAAATIARAHSWVEVVHRIAPGGGFVGDPGYARGWVSRDSKDPVFSDKIPQHLLPDSSAYTGNEILNKYPYTDKPNFPMLQAAPGDYIALLNFENGHVTLNAQPKKPLNRGTVFVYGTADPKPEERLFDVHLAWTRDGTGGDKRGRLLHTRNYDDGQCYEPNTSPRKEERVKQGAAEGAVDTKALACQSDLQLPEDLKPGSTYTLYWYWDWPDLDPDHIDVAATKNGKFPWAGTFQRGEKDPNGFTLNAISKNESYASTVDIKIIEAAQLPGGAGAVAKAAAGWKSDANIYTQAIKAQMANNYQVDVDGNGATGGGSATATATASSASTPDAAAPPSTPAGGPVTTSSANPVPHPAAPTSTLTAPSAAPAGSGSGGVTVTTTVTLPAKTVVETVYVTASGPPASSASPDSSVTGRSQPAVYANMPIPRDAPPATVTEKHTCVATVTKMVPKADASAPPPPGRRRRHLLQ</sequence>
<dbReference type="AlphaFoldDB" id="A0A162M2R3"/>
<keyword evidence="5" id="KW-1185">Reference proteome</keyword>
<feature type="compositionally biased region" description="Low complexity" evidence="1">
    <location>
        <begin position="329"/>
        <end position="359"/>
    </location>
</feature>
<feature type="signal peptide" evidence="2">
    <location>
        <begin position="1"/>
        <end position="20"/>
    </location>
</feature>
<dbReference type="GeneID" id="30025705"/>
<evidence type="ECO:0000259" key="3">
    <source>
        <dbReference type="Pfam" id="PF24320"/>
    </source>
</evidence>
<accession>A0A162M2R3</accession>
<feature type="region of interest" description="Disordered" evidence="1">
    <location>
        <begin position="325"/>
        <end position="387"/>
    </location>
</feature>
<feature type="domain" description="DUF7492" evidence="3">
    <location>
        <begin position="19"/>
        <end position="228"/>
    </location>
</feature>
<protein>
    <recommendedName>
        <fullName evidence="3">DUF7492 domain-containing protein</fullName>
    </recommendedName>
</protein>
<evidence type="ECO:0000256" key="1">
    <source>
        <dbReference type="SAM" id="MobiDB-lite"/>
    </source>
</evidence>
<keyword evidence="2" id="KW-0732">Signal</keyword>
<feature type="region of interest" description="Disordered" evidence="1">
    <location>
        <begin position="459"/>
        <end position="480"/>
    </location>
</feature>
<evidence type="ECO:0000313" key="5">
    <source>
        <dbReference type="Proteomes" id="UP000076744"/>
    </source>
</evidence>
<name>A0A162M2R3_CORFA</name>